<gene>
    <name evidence="9" type="ORF">ABS24_06330</name>
</gene>
<dbReference type="InterPro" id="IPR005467">
    <property type="entry name" value="His_kinase_dom"/>
</dbReference>
<evidence type="ECO:0000256" key="6">
    <source>
        <dbReference type="ARBA" id="ARBA00023012"/>
    </source>
</evidence>
<comment type="catalytic activity">
    <reaction evidence="1">
        <text>ATP + protein L-histidine = ADP + protein N-phospho-L-histidine.</text>
        <dbReference type="EC" id="2.7.13.3"/>
    </reaction>
</comment>
<keyword evidence="6" id="KW-0902">Two-component regulatory system</keyword>
<evidence type="ECO:0000256" key="3">
    <source>
        <dbReference type="ARBA" id="ARBA00022553"/>
    </source>
</evidence>
<dbReference type="SUPFAM" id="SSF47384">
    <property type="entry name" value="Homodimeric domain of signal transducing histidine kinase"/>
    <property type="match status" value="1"/>
</dbReference>
<accession>A0A0R2U2Q9</accession>
<feature type="domain" description="Histidine kinase" evidence="8">
    <location>
        <begin position="205"/>
        <end position="395"/>
    </location>
</feature>
<dbReference type="PANTHER" id="PTHR45453">
    <property type="entry name" value="PHOSPHATE REGULON SENSOR PROTEIN PHOR"/>
    <property type="match status" value="1"/>
</dbReference>
<evidence type="ECO:0000256" key="4">
    <source>
        <dbReference type="ARBA" id="ARBA00022679"/>
    </source>
</evidence>
<proteinExistence type="predicted"/>
<dbReference type="CDD" id="cd00082">
    <property type="entry name" value="HisKA"/>
    <property type="match status" value="1"/>
</dbReference>
<feature type="transmembrane region" description="Helical" evidence="7">
    <location>
        <begin position="5"/>
        <end position="22"/>
    </location>
</feature>
<dbReference type="FunFam" id="1.10.287.130:FF:000001">
    <property type="entry name" value="Two-component sensor histidine kinase"/>
    <property type="match status" value="1"/>
</dbReference>
<evidence type="ECO:0000256" key="2">
    <source>
        <dbReference type="ARBA" id="ARBA00012438"/>
    </source>
</evidence>
<keyword evidence="7" id="KW-1133">Transmembrane helix</keyword>
<keyword evidence="7" id="KW-0812">Transmembrane</keyword>
<keyword evidence="3" id="KW-0597">Phosphoprotein</keyword>
<comment type="caution">
    <text evidence="9">The sequence shown here is derived from an EMBL/GenBank/DDBJ whole genome shotgun (WGS) entry which is preliminary data.</text>
</comment>
<evidence type="ECO:0000313" key="9">
    <source>
        <dbReference type="EMBL" id="KRO93622.1"/>
    </source>
</evidence>
<dbReference type="Pfam" id="PF11808">
    <property type="entry name" value="PhoR"/>
    <property type="match status" value="1"/>
</dbReference>
<feature type="non-terminal residue" evidence="9">
    <location>
        <position position="395"/>
    </location>
</feature>
<dbReference type="SMART" id="SM00388">
    <property type="entry name" value="HisKA"/>
    <property type="match status" value="1"/>
</dbReference>
<name>A0A0R2U2Q9_9GAMM</name>
<dbReference type="GO" id="GO:0016036">
    <property type="term" value="P:cellular response to phosphate starvation"/>
    <property type="evidence" value="ECO:0007669"/>
    <property type="project" value="TreeGrafter"/>
</dbReference>
<dbReference type="EC" id="2.7.13.3" evidence="2"/>
<dbReference type="Proteomes" id="UP000051213">
    <property type="component" value="Unassembled WGS sequence"/>
</dbReference>
<dbReference type="AlphaFoldDB" id="A0A0R2U2Q9"/>
<evidence type="ECO:0000256" key="7">
    <source>
        <dbReference type="SAM" id="Phobius"/>
    </source>
</evidence>
<dbReference type="Gene3D" id="1.10.287.130">
    <property type="match status" value="1"/>
</dbReference>
<dbReference type="GO" id="GO:0004721">
    <property type="term" value="F:phosphoprotein phosphatase activity"/>
    <property type="evidence" value="ECO:0007669"/>
    <property type="project" value="InterPro"/>
</dbReference>
<dbReference type="InterPro" id="IPR050351">
    <property type="entry name" value="BphY/WalK/GraS-like"/>
</dbReference>
<keyword evidence="4" id="KW-0808">Transferase</keyword>
<dbReference type="SMART" id="SM00387">
    <property type="entry name" value="HATPase_c"/>
    <property type="match status" value="1"/>
</dbReference>
<dbReference type="InterPro" id="IPR003594">
    <property type="entry name" value="HATPase_dom"/>
</dbReference>
<dbReference type="SUPFAM" id="SSF55874">
    <property type="entry name" value="ATPase domain of HSP90 chaperone/DNA topoisomerase II/histidine kinase"/>
    <property type="match status" value="1"/>
</dbReference>
<dbReference type="PANTHER" id="PTHR45453:SF1">
    <property type="entry name" value="PHOSPHATE REGULON SENSOR PROTEIN PHOR"/>
    <property type="match status" value="1"/>
</dbReference>
<dbReference type="EMBL" id="LICA01000231">
    <property type="protein sequence ID" value="KRO93622.1"/>
    <property type="molecule type" value="Genomic_DNA"/>
</dbReference>
<organism evidence="9 10">
    <name type="scientific">SAR92 bacterium BACL26 MAG-121220-bin70</name>
    <dbReference type="NCBI Taxonomy" id="1655626"/>
    <lineage>
        <taxon>Bacteria</taxon>
        <taxon>Pseudomonadati</taxon>
        <taxon>Pseudomonadota</taxon>
        <taxon>Gammaproteobacteria</taxon>
        <taxon>Cellvibrionales</taxon>
        <taxon>Porticoccaceae</taxon>
        <taxon>SAR92 clade</taxon>
    </lineage>
</organism>
<keyword evidence="5" id="KW-0418">Kinase</keyword>
<dbReference type="PRINTS" id="PR00344">
    <property type="entry name" value="BCTRLSENSOR"/>
</dbReference>
<dbReference type="PROSITE" id="PS50109">
    <property type="entry name" value="HIS_KIN"/>
    <property type="match status" value="1"/>
</dbReference>
<dbReference type="Pfam" id="PF00512">
    <property type="entry name" value="HisKA"/>
    <property type="match status" value="1"/>
</dbReference>
<dbReference type="GO" id="GO:0000155">
    <property type="term" value="F:phosphorelay sensor kinase activity"/>
    <property type="evidence" value="ECO:0007669"/>
    <property type="project" value="InterPro"/>
</dbReference>
<dbReference type="Gene3D" id="3.30.565.10">
    <property type="entry name" value="Histidine kinase-like ATPase, C-terminal domain"/>
    <property type="match status" value="1"/>
</dbReference>
<evidence type="ECO:0000313" key="10">
    <source>
        <dbReference type="Proteomes" id="UP000051213"/>
    </source>
</evidence>
<reference evidence="9 10" key="1">
    <citation type="submission" date="2015-10" db="EMBL/GenBank/DDBJ databases">
        <title>Metagenome-Assembled Genomes uncover a global brackish microbiome.</title>
        <authorList>
            <person name="Hugerth L.W."/>
            <person name="Larsson J."/>
            <person name="Alneberg J."/>
            <person name="Lindh M.V."/>
            <person name="Legrand C."/>
            <person name="Pinhassi J."/>
            <person name="Andersson A.F."/>
        </authorList>
    </citation>
    <scope>NUCLEOTIDE SEQUENCE [LARGE SCALE GENOMIC DNA]</scope>
    <source>
        <strain evidence="9">BACL26 MAG-121220-bin70</strain>
    </source>
</reference>
<dbReference type="GO" id="GO:0005886">
    <property type="term" value="C:plasma membrane"/>
    <property type="evidence" value="ECO:0007669"/>
    <property type="project" value="TreeGrafter"/>
</dbReference>
<keyword evidence="7" id="KW-0472">Membrane</keyword>
<dbReference type="InterPro" id="IPR036890">
    <property type="entry name" value="HATPase_C_sf"/>
</dbReference>
<evidence type="ECO:0000256" key="1">
    <source>
        <dbReference type="ARBA" id="ARBA00000085"/>
    </source>
</evidence>
<evidence type="ECO:0000256" key="5">
    <source>
        <dbReference type="ARBA" id="ARBA00022777"/>
    </source>
</evidence>
<dbReference type="InterPro" id="IPR003661">
    <property type="entry name" value="HisK_dim/P_dom"/>
</dbReference>
<dbReference type="InterPro" id="IPR004358">
    <property type="entry name" value="Sig_transdc_His_kin-like_C"/>
</dbReference>
<dbReference type="Pfam" id="PF02518">
    <property type="entry name" value="HATPase_c"/>
    <property type="match status" value="1"/>
</dbReference>
<evidence type="ECO:0000259" key="8">
    <source>
        <dbReference type="PROSITE" id="PS50109"/>
    </source>
</evidence>
<sequence length="395" mass="44801">MRTEIWHVVLAVLFSIWFGWSLGFPLELLLASLVLYLVWTFRVISHIFSWIDRGMRGIPPEADGVWGEITDTLNRQRRRHRKTVDKMRRTISRVTRVTEALDEGVLVLRSDRTLDWWNSSANKLLDLRPRDRGTAIVNLIREPDFVEYINLEKFVGTIKLAPTADVKTLLQLSASHFGDNEIVLIISDITREDSLKRLKTEFVGNVSHELRTPLTVMRGYLETLQDFPEDQILQKKAYQQMSEQIARMQTLSDDLILLSRLEESDHAPASQDINLNELLNSIIGEAKSLSNGMHNLLFNALEIVRIDTDPSEMRSILGNVIFNAVRHNAEGADIVITLSQHSEVTEVSVKDNGVGIDTAAIPRLTERFYRGDRSRNTNTGGSGLGLAIVKHALTR</sequence>
<protein>
    <recommendedName>
        <fullName evidence="2">histidine kinase</fullName>
        <ecNumber evidence="2">2.7.13.3</ecNumber>
    </recommendedName>
</protein>
<feature type="transmembrane region" description="Helical" evidence="7">
    <location>
        <begin position="28"/>
        <end position="51"/>
    </location>
</feature>
<dbReference type="InterPro" id="IPR036097">
    <property type="entry name" value="HisK_dim/P_sf"/>
</dbReference>
<dbReference type="InterPro" id="IPR021766">
    <property type="entry name" value="PhoR_N"/>
</dbReference>